<dbReference type="CDD" id="cd12148">
    <property type="entry name" value="fungal_TF_MHR"/>
    <property type="match status" value="1"/>
</dbReference>
<evidence type="ECO:0000313" key="8">
    <source>
        <dbReference type="Proteomes" id="UP000070501"/>
    </source>
</evidence>
<gene>
    <name evidence="7" type="ORF">Micbo1qcDRAFT_229535</name>
</gene>
<dbReference type="Proteomes" id="UP000070501">
    <property type="component" value="Unassembled WGS sequence"/>
</dbReference>
<evidence type="ECO:0000313" key="7">
    <source>
        <dbReference type="EMBL" id="KXJ96701.1"/>
    </source>
</evidence>
<dbReference type="GO" id="GO:0000435">
    <property type="term" value="P:positive regulation of transcription from RNA polymerase II promoter by galactose"/>
    <property type="evidence" value="ECO:0007669"/>
    <property type="project" value="TreeGrafter"/>
</dbReference>
<feature type="compositionally biased region" description="Basic and acidic residues" evidence="5">
    <location>
        <begin position="1"/>
        <end position="11"/>
    </location>
</feature>
<dbReference type="EMBL" id="KQ964245">
    <property type="protein sequence ID" value="KXJ96701.1"/>
    <property type="molecule type" value="Genomic_DNA"/>
</dbReference>
<dbReference type="Pfam" id="PF00172">
    <property type="entry name" value="Zn_clus"/>
    <property type="match status" value="1"/>
</dbReference>
<dbReference type="SUPFAM" id="SSF57701">
    <property type="entry name" value="Zn2/Cys6 DNA-binding domain"/>
    <property type="match status" value="1"/>
</dbReference>
<dbReference type="Gene3D" id="4.10.240.10">
    <property type="entry name" value="Zn(2)-C6 fungal-type DNA-binding domain"/>
    <property type="match status" value="1"/>
</dbReference>
<dbReference type="GO" id="GO:0005634">
    <property type="term" value="C:nucleus"/>
    <property type="evidence" value="ECO:0007669"/>
    <property type="project" value="TreeGrafter"/>
</dbReference>
<dbReference type="OrthoDB" id="3362851at2759"/>
<feature type="region of interest" description="Disordered" evidence="5">
    <location>
        <begin position="365"/>
        <end position="385"/>
    </location>
</feature>
<keyword evidence="3" id="KW-0804">Transcription</keyword>
<dbReference type="PANTHER" id="PTHR47424">
    <property type="entry name" value="REGULATORY PROTEIN GAL4"/>
    <property type="match status" value="1"/>
</dbReference>
<evidence type="ECO:0000256" key="4">
    <source>
        <dbReference type="ARBA" id="ARBA00023242"/>
    </source>
</evidence>
<dbReference type="InParanoid" id="A0A136JHT2"/>
<evidence type="ECO:0000256" key="2">
    <source>
        <dbReference type="ARBA" id="ARBA00023015"/>
    </source>
</evidence>
<dbReference type="PROSITE" id="PS00463">
    <property type="entry name" value="ZN2_CY6_FUNGAL_1"/>
    <property type="match status" value="1"/>
</dbReference>
<dbReference type="InterPro" id="IPR051127">
    <property type="entry name" value="Fungal_SecMet_Regulators"/>
</dbReference>
<dbReference type="AlphaFoldDB" id="A0A136JHT2"/>
<dbReference type="InterPro" id="IPR007219">
    <property type="entry name" value="XnlR_reg_dom"/>
</dbReference>
<keyword evidence="2" id="KW-0805">Transcription regulation</keyword>
<feature type="compositionally biased region" description="Low complexity" evidence="5">
    <location>
        <begin position="372"/>
        <end position="383"/>
    </location>
</feature>
<feature type="region of interest" description="Disordered" evidence="5">
    <location>
        <begin position="111"/>
        <end position="131"/>
    </location>
</feature>
<dbReference type="GO" id="GO:0006351">
    <property type="term" value="P:DNA-templated transcription"/>
    <property type="evidence" value="ECO:0007669"/>
    <property type="project" value="InterPro"/>
</dbReference>
<keyword evidence="4" id="KW-0539">Nucleus</keyword>
<feature type="domain" description="Zn(2)-C6 fungal-type" evidence="6">
    <location>
        <begin position="24"/>
        <end position="55"/>
    </location>
</feature>
<dbReference type="GO" id="GO:0000981">
    <property type="term" value="F:DNA-binding transcription factor activity, RNA polymerase II-specific"/>
    <property type="evidence" value="ECO:0007669"/>
    <property type="project" value="InterPro"/>
</dbReference>
<evidence type="ECO:0000256" key="5">
    <source>
        <dbReference type="SAM" id="MobiDB-lite"/>
    </source>
</evidence>
<evidence type="ECO:0000259" key="6">
    <source>
        <dbReference type="PROSITE" id="PS50048"/>
    </source>
</evidence>
<keyword evidence="1" id="KW-0479">Metal-binding</keyword>
<reference evidence="8" key="1">
    <citation type="submission" date="2016-02" db="EMBL/GenBank/DDBJ databases">
        <title>Draft genome sequence of Microdochium bolleyi, a fungal endophyte of beachgrass.</title>
        <authorList>
            <consortium name="DOE Joint Genome Institute"/>
            <person name="David A.S."/>
            <person name="May G."/>
            <person name="Haridas S."/>
            <person name="Lim J."/>
            <person name="Wang M."/>
            <person name="Labutti K."/>
            <person name="Lipzen A."/>
            <person name="Barry K."/>
            <person name="Grigoriev I.V."/>
        </authorList>
    </citation>
    <scope>NUCLEOTIDE SEQUENCE [LARGE SCALE GENOMIC DNA]</scope>
    <source>
        <strain evidence="8">J235TASD1</strain>
    </source>
</reference>
<dbReference type="CDD" id="cd00067">
    <property type="entry name" value="GAL4"/>
    <property type="match status" value="1"/>
</dbReference>
<dbReference type="InterPro" id="IPR001138">
    <property type="entry name" value="Zn2Cys6_DnaBD"/>
</dbReference>
<keyword evidence="8" id="KW-1185">Reference proteome</keyword>
<feature type="region of interest" description="Disordered" evidence="5">
    <location>
        <begin position="1"/>
        <end position="23"/>
    </location>
</feature>
<proteinExistence type="predicted"/>
<dbReference type="GO" id="GO:0008270">
    <property type="term" value="F:zinc ion binding"/>
    <property type="evidence" value="ECO:0007669"/>
    <property type="project" value="InterPro"/>
</dbReference>
<dbReference type="PROSITE" id="PS50048">
    <property type="entry name" value="ZN2_CY6_FUNGAL_2"/>
    <property type="match status" value="1"/>
</dbReference>
<dbReference type="SMART" id="SM00066">
    <property type="entry name" value="GAL4"/>
    <property type="match status" value="1"/>
</dbReference>
<dbReference type="GO" id="GO:0000978">
    <property type="term" value="F:RNA polymerase II cis-regulatory region sequence-specific DNA binding"/>
    <property type="evidence" value="ECO:0007669"/>
    <property type="project" value="TreeGrafter"/>
</dbReference>
<accession>A0A136JHT2</accession>
<dbReference type="SMART" id="SM00906">
    <property type="entry name" value="Fungal_trans"/>
    <property type="match status" value="1"/>
</dbReference>
<dbReference type="PANTHER" id="PTHR47424:SF5">
    <property type="entry name" value="ZN(II)2CYS6 TRANSCRIPTION FACTOR (EUROFUNG)"/>
    <property type="match status" value="1"/>
</dbReference>
<protein>
    <submittedName>
        <fullName evidence="7">Fungal-specific transcription factor domain-domain-containing protein</fullName>
    </submittedName>
</protein>
<evidence type="ECO:0000256" key="1">
    <source>
        <dbReference type="ARBA" id="ARBA00022723"/>
    </source>
</evidence>
<name>A0A136JHT2_9PEZI</name>
<dbReference type="Pfam" id="PF04082">
    <property type="entry name" value="Fungal_trans"/>
    <property type="match status" value="1"/>
</dbReference>
<evidence type="ECO:0000256" key="3">
    <source>
        <dbReference type="ARBA" id="ARBA00023163"/>
    </source>
</evidence>
<organism evidence="7 8">
    <name type="scientific">Microdochium bolleyi</name>
    <dbReference type="NCBI Taxonomy" id="196109"/>
    <lineage>
        <taxon>Eukaryota</taxon>
        <taxon>Fungi</taxon>
        <taxon>Dikarya</taxon>
        <taxon>Ascomycota</taxon>
        <taxon>Pezizomycotina</taxon>
        <taxon>Sordariomycetes</taxon>
        <taxon>Xylariomycetidae</taxon>
        <taxon>Xylariales</taxon>
        <taxon>Microdochiaceae</taxon>
        <taxon>Microdochium</taxon>
    </lineage>
</organism>
<sequence length="696" mass="77769">MFHRFDSRLPKDAPPPAPARLNKSCSECSRRRVKCDGKQPCGSCTYYKVTNNCNYRVRTKRHAVSRSTLEEVTERLKLREAILDRLFPDLDLDSLTDTSREDLLAALSGAALPNQRHDTPTDDGTASVSGSRADLDEITEAADDGDHGFDEATGQMATLRLGNDNNALDLAIVQRPRSYMGVTSISAILRAIFRLCPWAKQYVSERVRSLYDPTGADFRPQMIPVPLGSSPNPSEDLNQQQVCLHFYFLHVHPVTPMLDEADFRHCYQTGMRQDPAWLGLLNMVLTLGSIAAGNDVLHDHFYDLAKASLDLEILGAGNLECVQALSLLGGYYLHYRNSPNTAYALLGAAHRLAIGLGLHREPRKSAQAQGLSPSATSSGTTTSRVDSGRRTWWSLLCLDTWATMTLGRPVRGRWDDETMDVKLPEPATPDDYDGMSLRASSEFCLIANRVQHRLAQNTRITREEATAFDQEVQKWHSELPLALTSFEEAIPRLSLAREYMRNRYYNLRLVPLRSLLLYLVQDQSAGKPMRPCDHDLIKECRAVSAEAINSIALYWTRSLVHCWNTSWYLFQAGLVPLLSIAAENLVPGDDPESSALGRSSLATAVSTFVEMRQWIRPIDKTPEIITALAEAVTTQLDGGHQQVATYPIEGDSGYFRWYDEQLSIGNELDWSYSLLDSDQYLQTGDATDRVKAPLIP</sequence>
<dbReference type="InterPro" id="IPR036864">
    <property type="entry name" value="Zn2-C6_fun-type_DNA-bd_sf"/>
</dbReference>